<dbReference type="Gene3D" id="3.30.420.10">
    <property type="entry name" value="Ribonuclease H-like superfamily/Ribonuclease H"/>
    <property type="match status" value="1"/>
</dbReference>
<dbReference type="PANTHER" id="PTHR35871">
    <property type="entry name" value="EXPRESSED PROTEIN"/>
    <property type="match status" value="1"/>
</dbReference>
<sequence>MLTCREKEKIFVTHDESTFNANDGKRQMWVKDNAYPLWKKGRGKGIMVSEFMTPRGRLAVPPHIYAEDLPRRQATEFLEYGQDNWWTGAKMVEHVLNIAIPIFERAYPSCQAVFLFDNASNHAAFAPDALVVTDMNLGPGGKQPVMREGFIHSKQCPQLMVFPEDYSDPALRGKPKGIKQVLLERGLWRNGMRLDCKPKCQTQASASVDCCARQCLRSQQDFQEQRGYLQEVIEAKGHQVIFYPKFYCELNFIKFFWGVAKRYARDNCEYSLQGLRKTIPYALEAIPEITIWRFYQKCQRTMQAYRDGCQYGTTEFKDRVYKSHRRTHVLNED</sequence>
<gene>
    <name evidence="1" type="ORF">L211DRAFT_900513</name>
</gene>
<evidence type="ECO:0000313" key="2">
    <source>
        <dbReference type="Proteomes" id="UP000267821"/>
    </source>
</evidence>
<name>A0A3N4LLH1_9PEZI</name>
<evidence type="ECO:0000313" key="1">
    <source>
        <dbReference type="EMBL" id="RPB18765.1"/>
    </source>
</evidence>
<evidence type="ECO:0008006" key="3">
    <source>
        <dbReference type="Google" id="ProtNLM"/>
    </source>
</evidence>
<protein>
    <recommendedName>
        <fullName evidence="3">Tc1-like transposase DDE domain-containing protein</fullName>
    </recommendedName>
</protein>
<dbReference type="OrthoDB" id="5401962at2759"/>
<dbReference type="Proteomes" id="UP000267821">
    <property type="component" value="Unassembled WGS sequence"/>
</dbReference>
<proteinExistence type="predicted"/>
<dbReference type="AlphaFoldDB" id="A0A3N4LLH1"/>
<dbReference type="EMBL" id="ML121610">
    <property type="protein sequence ID" value="RPB18765.1"/>
    <property type="molecule type" value="Genomic_DNA"/>
</dbReference>
<organism evidence="1 2">
    <name type="scientific">Terfezia boudieri ATCC MYA-4762</name>
    <dbReference type="NCBI Taxonomy" id="1051890"/>
    <lineage>
        <taxon>Eukaryota</taxon>
        <taxon>Fungi</taxon>
        <taxon>Dikarya</taxon>
        <taxon>Ascomycota</taxon>
        <taxon>Pezizomycotina</taxon>
        <taxon>Pezizomycetes</taxon>
        <taxon>Pezizales</taxon>
        <taxon>Pezizaceae</taxon>
        <taxon>Terfezia</taxon>
    </lineage>
</organism>
<dbReference type="PANTHER" id="PTHR35871:SF1">
    <property type="entry name" value="CXC1-LIKE CYSTEINE CLUSTER ASSOCIATED WITH KDZ TRANSPOSASES DOMAIN-CONTAINING PROTEIN"/>
    <property type="match status" value="1"/>
</dbReference>
<reference evidence="1 2" key="1">
    <citation type="journal article" date="2018" name="Nat. Ecol. Evol.">
        <title>Pezizomycetes genomes reveal the molecular basis of ectomycorrhizal truffle lifestyle.</title>
        <authorList>
            <person name="Murat C."/>
            <person name="Payen T."/>
            <person name="Noel B."/>
            <person name="Kuo A."/>
            <person name="Morin E."/>
            <person name="Chen J."/>
            <person name="Kohler A."/>
            <person name="Krizsan K."/>
            <person name="Balestrini R."/>
            <person name="Da Silva C."/>
            <person name="Montanini B."/>
            <person name="Hainaut M."/>
            <person name="Levati E."/>
            <person name="Barry K.W."/>
            <person name="Belfiori B."/>
            <person name="Cichocki N."/>
            <person name="Clum A."/>
            <person name="Dockter R.B."/>
            <person name="Fauchery L."/>
            <person name="Guy J."/>
            <person name="Iotti M."/>
            <person name="Le Tacon F."/>
            <person name="Lindquist E.A."/>
            <person name="Lipzen A."/>
            <person name="Malagnac F."/>
            <person name="Mello A."/>
            <person name="Molinier V."/>
            <person name="Miyauchi S."/>
            <person name="Poulain J."/>
            <person name="Riccioni C."/>
            <person name="Rubini A."/>
            <person name="Sitrit Y."/>
            <person name="Splivallo R."/>
            <person name="Traeger S."/>
            <person name="Wang M."/>
            <person name="Zifcakova L."/>
            <person name="Wipf D."/>
            <person name="Zambonelli A."/>
            <person name="Paolocci F."/>
            <person name="Nowrousian M."/>
            <person name="Ottonello S."/>
            <person name="Baldrian P."/>
            <person name="Spatafora J.W."/>
            <person name="Henrissat B."/>
            <person name="Nagy L.G."/>
            <person name="Aury J.M."/>
            <person name="Wincker P."/>
            <person name="Grigoriev I.V."/>
            <person name="Bonfante P."/>
            <person name="Martin F.M."/>
        </authorList>
    </citation>
    <scope>NUCLEOTIDE SEQUENCE [LARGE SCALE GENOMIC DNA]</scope>
    <source>
        <strain evidence="1 2">ATCC MYA-4762</strain>
    </source>
</reference>
<dbReference type="InParanoid" id="A0A3N4LLH1"/>
<accession>A0A3N4LLH1</accession>
<dbReference type="GO" id="GO:0003676">
    <property type="term" value="F:nucleic acid binding"/>
    <property type="evidence" value="ECO:0007669"/>
    <property type="project" value="InterPro"/>
</dbReference>
<keyword evidence="2" id="KW-1185">Reference proteome</keyword>
<dbReference type="InterPro" id="IPR036397">
    <property type="entry name" value="RNaseH_sf"/>
</dbReference>